<name>A0A9Q4AZQ2_SALAG</name>
<reference evidence="1" key="1">
    <citation type="submission" date="2020-06" db="EMBL/GenBank/DDBJ databases">
        <title>Insight into the genomes of haloalkaliphilic bacilli from Kenyan soda lakes.</title>
        <authorList>
            <person name="Mwirichia R."/>
            <person name="Villamizar G.C."/>
            <person name="Poehlein A."/>
            <person name="Mugweru J."/>
            <person name="Kipnyargis A."/>
            <person name="Kiplimo D."/>
            <person name="Orwa P."/>
            <person name="Daniel R."/>
        </authorList>
    </citation>
    <scope>NUCLEOTIDE SEQUENCE</scope>
    <source>
        <strain evidence="1">B1096_S55</strain>
    </source>
</reference>
<comment type="caution">
    <text evidence="1">The sequence shown here is derived from an EMBL/GenBank/DDBJ whole genome shotgun (WGS) entry which is preliminary data.</text>
</comment>
<gene>
    <name evidence="1" type="ORF">HXA33_04200</name>
</gene>
<evidence type="ECO:0000313" key="2">
    <source>
        <dbReference type="Proteomes" id="UP001057753"/>
    </source>
</evidence>
<accession>A0A9Q4AZQ2</accession>
<dbReference type="Proteomes" id="UP001057753">
    <property type="component" value="Unassembled WGS sequence"/>
</dbReference>
<dbReference type="EMBL" id="JABXYM010000001">
    <property type="protein sequence ID" value="MCR6095737.1"/>
    <property type="molecule type" value="Genomic_DNA"/>
</dbReference>
<keyword evidence="2" id="KW-1185">Reference proteome</keyword>
<dbReference type="RefSeq" id="WP_257820483.1">
    <property type="nucleotide sequence ID" value="NZ_JABXYM010000001.1"/>
</dbReference>
<protein>
    <submittedName>
        <fullName evidence="1">Uncharacterized protein</fullName>
    </submittedName>
</protein>
<proteinExistence type="predicted"/>
<dbReference type="AlphaFoldDB" id="A0A9Q4AZQ2"/>
<organism evidence="1 2">
    <name type="scientific">Salipaludibacillus agaradhaerens</name>
    <name type="common">Bacillus agaradhaerens</name>
    <dbReference type="NCBI Taxonomy" id="76935"/>
    <lineage>
        <taxon>Bacteria</taxon>
        <taxon>Bacillati</taxon>
        <taxon>Bacillota</taxon>
        <taxon>Bacilli</taxon>
        <taxon>Bacillales</taxon>
        <taxon>Bacillaceae</taxon>
    </lineage>
</organism>
<sequence length="320" mass="38743">MSRPHFTISSFPEDETIKTYINDFSERWVADPHIQFEFLERMENFLGRYSKQLSPSTWTNDEHCFLIILNSFIELRNCLVKQGFYSFRKKETENLLQLFFEQFNQDLLINVINGNQYTSVIQECQRFFSSIINPYTNLNKIEESVESIEAWANIWLTRPHFTKYKSYFNQLSTFQTQHFLKNYVIKDLVQQQHHPPTRRTLFKILGFHKEFEVALTIWKHSHEEIFPMSLEEKEVVNIIAEEETELIFPYYFHWIEQLIEKKTSSNYKLAITLLSELYHHALKLKKQDQFMLFMTFLFKKYKHYTAFYKELTSLADTFTR</sequence>
<evidence type="ECO:0000313" key="1">
    <source>
        <dbReference type="EMBL" id="MCR6095737.1"/>
    </source>
</evidence>